<accession>A0A453S332</accession>
<reference evidence="1" key="4">
    <citation type="submission" date="2019-03" db="UniProtKB">
        <authorList>
            <consortium name="EnsemblPlants"/>
        </authorList>
    </citation>
    <scope>IDENTIFICATION</scope>
</reference>
<reference evidence="1" key="3">
    <citation type="journal article" date="2017" name="Nature">
        <title>Genome sequence of the progenitor of the wheat D genome Aegilops tauschii.</title>
        <authorList>
            <person name="Luo M.C."/>
            <person name="Gu Y.Q."/>
            <person name="Puiu D."/>
            <person name="Wang H."/>
            <person name="Twardziok S.O."/>
            <person name="Deal K.R."/>
            <person name="Huo N."/>
            <person name="Zhu T."/>
            <person name="Wang L."/>
            <person name="Wang Y."/>
            <person name="McGuire P.E."/>
            <person name="Liu S."/>
            <person name="Long H."/>
            <person name="Ramasamy R.K."/>
            <person name="Rodriguez J.C."/>
            <person name="Van S.L."/>
            <person name="Yuan L."/>
            <person name="Wang Z."/>
            <person name="Xia Z."/>
            <person name="Xiao L."/>
            <person name="Anderson O.D."/>
            <person name="Ouyang S."/>
            <person name="Liang Y."/>
            <person name="Zimin A.V."/>
            <person name="Pertea G."/>
            <person name="Qi P."/>
            <person name="Bennetzen J.L."/>
            <person name="Dai X."/>
            <person name="Dawson M.W."/>
            <person name="Muller H.G."/>
            <person name="Kugler K."/>
            <person name="Rivarola-Duarte L."/>
            <person name="Spannagl M."/>
            <person name="Mayer K.F.X."/>
            <person name="Lu F.H."/>
            <person name="Bevan M.W."/>
            <person name="Leroy P."/>
            <person name="Li P."/>
            <person name="You F.M."/>
            <person name="Sun Q."/>
            <person name="Liu Z."/>
            <person name="Lyons E."/>
            <person name="Wicker T."/>
            <person name="Salzberg S.L."/>
            <person name="Devos K.M."/>
            <person name="Dvorak J."/>
        </authorList>
    </citation>
    <scope>NUCLEOTIDE SEQUENCE [LARGE SCALE GENOMIC DNA]</scope>
    <source>
        <strain evidence="1">cv. AL8/78</strain>
    </source>
</reference>
<dbReference type="AlphaFoldDB" id="A0A453S332"/>
<proteinExistence type="predicted"/>
<reference evidence="1" key="5">
    <citation type="journal article" date="2021" name="G3 (Bethesda)">
        <title>Aegilops tauschii genome assembly Aet v5.0 features greater sequence contiguity and improved annotation.</title>
        <authorList>
            <person name="Wang L."/>
            <person name="Zhu T."/>
            <person name="Rodriguez J.C."/>
            <person name="Deal K.R."/>
            <person name="Dubcovsky J."/>
            <person name="McGuire P.E."/>
            <person name="Lux T."/>
            <person name="Spannagl M."/>
            <person name="Mayer K.F.X."/>
            <person name="Baldrich P."/>
            <person name="Meyers B.C."/>
            <person name="Huo N."/>
            <person name="Gu Y.Q."/>
            <person name="Zhou H."/>
            <person name="Devos K.M."/>
            <person name="Bennetzen J.L."/>
            <person name="Unver T."/>
            <person name="Budak H."/>
            <person name="Gulick P.J."/>
            <person name="Galiba G."/>
            <person name="Kalapos B."/>
            <person name="Nelson D.R."/>
            <person name="Li P."/>
            <person name="You F.M."/>
            <person name="Luo M.C."/>
            <person name="Dvorak J."/>
        </authorList>
    </citation>
    <scope>NUCLEOTIDE SEQUENCE [LARGE SCALE GENOMIC DNA]</scope>
    <source>
        <strain evidence="1">cv. AL8/78</strain>
    </source>
</reference>
<evidence type="ECO:0000313" key="2">
    <source>
        <dbReference type="Proteomes" id="UP000015105"/>
    </source>
</evidence>
<organism evidence="1 2">
    <name type="scientific">Aegilops tauschii subsp. strangulata</name>
    <name type="common">Goatgrass</name>
    <dbReference type="NCBI Taxonomy" id="200361"/>
    <lineage>
        <taxon>Eukaryota</taxon>
        <taxon>Viridiplantae</taxon>
        <taxon>Streptophyta</taxon>
        <taxon>Embryophyta</taxon>
        <taxon>Tracheophyta</taxon>
        <taxon>Spermatophyta</taxon>
        <taxon>Magnoliopsida</taxon>
        <taxon>Liliopsida</taxon>
        <taxon>Poales</taxon>
        <taxon>Poaceae</taxon>
        <taxon>BOP clade</taxon>
        <taxon>Pooideae</taxon>
        <taxon>Triticodae</taxon>
        <taxon>Triticeae</taxon>
        <taxon>Triticinae</taxon>
        <taxon>Aegilops</taxon>
    </lineage>
</organism>
<dbReference type="Proteomes" id="UP000015105">
    <property type="component" value="Chromosome 7D"/>
</dbReference>
<dbReference type="Gramene" id="AET7Gv20799300.10">
    <property type="protein sequence ID" value="AET7Gv20799300.10"/>
    <property type="gene ID" value="AET7Gv20799300"/>
</dbReference>
<protein>
    <submittedName>
        <fullName evidence="1">Uncharacterized protein</fullName>
    </submittedName>
</protein>
<evidence type="ECO:0000313" key="1">
    <source>
        <dbReference type="EnsemblPlants" id="AET7Gv20799300.10"/>
    </source>
</evidence>
<keyword evidence="2" id="KW-1185">Reference proteome</keyword>
<reference evidence="2" key="1">
    <citation type="journal article" date="2014" name="Science">
        <title>Ancient hybridizations among the ancestral genomes of bread wheat.</title>
        <authorList>
            <consortium name="International Wheat Genome Sequencing Consortium,"/>
            <person name="Marcussen T."/>
            <person name="Sandve S.R."/>
            <person name="Heier L."/>
            <person name="Spannagl M."/>
            <person name="Pfeifer M."/>
            <person name="Jakobsen K.S."/>
            <person name="Wulff B.B."/>
            <person name="Steuernagel B."/>
            <person name="Mayer K.F."/>
            <person name="Olsen O.A."/>
        </authorList>
    </citation>
    <scope>NUCLEOTIDE SEQUENCE [LARGE SCALE GENOMIC DNA]</scope>
    <source>
        <strain evidence="2">cv. AL8/78</strain>
    </source>
</reference>
<reference evidence="2" key="2">
    <citation type="journal article" date="2017" name="Nat. Plants">
        <title>The Aegilops tauschii genome reveals multiple impacts of transposons.</title>
        <authorList>
            <person name="Zhao G."/>
            <person name="Zou C."/>
            <person name="Li K."/>
            <person name="Wang K."/>
            <person name="Li T."/>
            <person name="Gao L."/>
            <person name="Zhang X."/>
            <person name="Wang H."/>
            <person name="Yang Z."/>
            <person name="Liu X."/>
            <person name="Jiang W."/>
            <person name="Mao L."/>
            <person name="Kong X."/>
            <person name="Jiao Y."/>
            <person name="Jia J."/>
        </authorList>
    </citation>
    <scope>NUCLEOTIDE SEQUENCE [LARGE SCALE GENOMIC DNA]</scope>
    <source>
        <strain evidence="2">cv. AL8/78</strain>
    </source>
</reference>
<dbReference type="EnsemblPlants" id="AET7Gv20799300.10">
    <property type="protein sequence ID" value="AET7Gv20799300.10"/>
    <property type="gene ID" value="AET7Gv20799300"/>
</dbReference>
<name>A0A453S332_AEGTS</name>
<sequence>MKRGVAVMTVMDLFNFVIDQNIADDDVDDYLEKRFSKRCWRMEIHSQMMMTYLQQSWCRRWIMRSS</sequence>